<evidence type="ECO:0000313" key="2">
    <source>
        <dbReference type="EMBL" id="SDN30982.1"/>
    </source>
</evidence>
<dbReference type="InterPro" id="IPR014001">
    <property type="entry name" value="Helicase_ATP-bd"/>
</dbReference>
<dbReference type="Pfam" id="PF04851">
    <property type="entry name" value="ResIII"/>
    <property type="match status" value="1"/>
</dbReference>
<dbReference type="EMBL" id="FNHQ01000037">
    <property type="protein sequence ID" value="SDN30982.1"/>
    <property type="molecule type" value="Genomic_DNA"/>
</dbReference>
<reference evidence="2 3" key="1">
    <citation type="submission" date="2016-10" db="EMBL/GenBank/DDBJ databases">
        <authorList>
            <person name="de Groot N.N."/>
        </authorList>
    </citation>
    <scope>NUCLEOTIDE SEQUENCE [LARGE SCALE GENOMIC DNA]</scope>
    <source>
        <strain evidence="2 3">DSM 16981</strain>
    </source>
</reference>
<evidence type="ECO:0000313" key="3">
    <source>
        <dbReference type="Proteomes" id="UP000199309"/>
    </source>
</evidence>
<dbReference type="InterPro" id="IPR027417">
    <property type="entry name" value="P-loop_NTPase"/>
</dbReference>
<protein>
    <submittedName>
        <fullName evidence="2">Superfamily II DNA or RNA helicase</fullName>
    </submittedName>
</protein>
<dbReference type="InterPro" id="IPR029063">
    <property type="entry name" value="SAM-dependent_MTases_sf"/>
</dbReference>
<name>A0A1H0ABG9_9FIRM</name>
<organism evidence="2 3">
    <name type="scientific">Megasphaera paucivorans</name>
    <dbReference type="NCBI Taxonomy" id="349095"/>
    <lineage>
        <taxon>Bacteria</taxon>
        <taxon>Bacillati</taxon>
        <taxon>Bacillota</taxon>
        <taxon>Negativicutes</taxon>
        <taxon>Veillonellales</taxon>
        <taxon>Veillonellaceae</taxon>
        <taxon>Megasphaera</taxon>
    </lineage>
</organism>
<dbReference type="InterPro" id="IPR006935">
    <property type="entry name" value="Helicase/UvrB_N"/>
</dbReference>
<keyword evidence="3" id="KW-1185">Reference proteome</keyword>
<dbReference type="RefSeq" id="WP_091652485.1">
    <property type="nucleotide sequence ID" value="NZ_FNHQ01000037.1"/>
</dbReference>
<keyword evidence="2" id="KW-0378">Hydrolase</keyword>
<dbReference type="OrthoDB" id="9813673at2"/>
<proteinExistence type="predicted"/>
<dbReference type="GO" id="GO:0016787">
    <property type="term" value="F:hydrolase activity"/>
    <property type="evidence" value="ECO:0007669"/>
    <property type="project" value="InterPro"/>
</dbReference>
<dbReference type="Proteomes" id="UP000199309">
    <property type="component" value="Unassembled WGS sequence"/>
</dbReference>
<dbReference type="SUPFAM" id="SSF52540">
    <property type="entry name" value="P-loop containing nucleoside triphosphate hydrolases"/>
    <property type="match status" value="2"/>
</dbReference>
<dbReference type="STRING" id="349095.SAMN05660299_02495"/>
<dbReference type="Gene3D" id="3.40.50.300">
    <property type="entry name" value="P-loop containing nucleotide triphosphate hydrolases"/>
    <property type="match status" value="2"/>
</dbReference>
<accession>A0A1H0ABG9</accession>
<dbReference type="GO" id="GO:0004386">
    <property type="term" value="F:helicase activity"/>
    <property type="evidence" value="ECO:0007669"/>
    <property type="project" value="UniProtKB-KW"/>
</dbReference>
<dbReference type="SMART" id="SM00487">
    <property type="entry name" value="DEXDc"/>
    <property type="match status" value="1"/>
</dbReference>
<evidence type="ECO:0000259" key="1">
    <source>
        <dbReference type="SMART" id="SM00487"/>
    </source>
</evidence>
<gene>
    <name evidence="2" type="ORF">SAMN05660299_02495</name>
</gene>
<sequence length="1106" mass="126760">MNITINTVKKVTPMIYAYTTPEIVRHAGWTKIGYTEQDVDTRIKQQTHTADIRYHLEWKGNAVFDDGSAETFTDKDFHAYMRKAGIKSESKTEWFHLTGPESRTMFYDFRADHGILLANNVVIPYKLRDEQEKAVEMTMNYEKSHKNGEFLWNAKPRFGKTLSVYDFCKKINATTVLIVTNRPAIANSWYSDYVRFLGTDSGYLFVSEVDALKGKAGVLTRDEYMEMLLRADNKKVKCIEFVSLQDLKGSVYFGGILPKLAEISDDPQKGLTWDVLVVDEAHEGVDTYKTDIAFDHIKRKFTLHLSGTPFKALANNKFDDDAIFNWTYADEQKRKHEWDDDQDEENPYAVLPQLNLYTYQMSDIVMDELQQGVEINGETEEYAFDLNEFFSTNNGRFVHDSSVDKFLDALTLGKKFPFSTPELRAELKHTLWLLDRVESAKMLANKLRNHPVFKEYEIILAAGDGRIDDANETRKSYDKVVNAIKIHDKTITLSVGQLTTGVTIPEWTAVLMLSNVKSPALYMQSAFRAQNPCLFSDGTTFRRKKNAYLFDFDPARTLIIFEEFANDLSVNTAAGHGDIETRKENIKTLLNFFPVIGEDENGELIELDAEKVLTIPRKIKSKEVVRRGFMSNFLFQNISNIFGAPQAVLDIIKNLTPVQEPKKNVKLSPEVAEALSLDEDGNVALDDEYVIGVATDIFGGKIYDATKAVQDALQDVALEHNTDNDTLSKLKNIIHETTVKTLVDTAQAKYGSDMHLSDRRQLESRLNNASDKMLGEKFGNYQVEQNVIEQKRSEELQKRHESGKTTAEINKEFNKRQEEATTKFRDDLGTAVDDFVKKSSRNVVETVERKKNERERDEIEEGVRDHLRGFSRTIPSFLMAYGNDTVTLATFDTVVPGQVFQEVTSITLDQFKFLRDGGDYKDLETGEEKHFSGKLFDSIVFDDSVKEFLALKKKLADYFDEKSVEDIFDYIPPQKTNQIFTPKIVVKKMVDMLEKENPGCFDQSDKTFIDLYMKSGLYITEIVKRLYQSFEMKKLYPDKEERLKHIFEKQVYGLAPTEIIYKIATSYILGFDNDVIIKKHNFKQIDALPYAKDGTLQKKLDELFGK</sequence>
<feature type="domain" description="Helicase ATP-binding" evidence="1">
    <location>
        <begin position="123"/>
        <end position="338"/>
    </location>
</feature>
<keyword evidence="2" id="KW-0067">ATP-binding</keyword>
<dbReference type="Gene3D" id="3.40.50.150">
    <property type="entry name" value="Vaccinia Virus protein VP39"/>
    <property type="match status" value="1"/>
</dbReference>
<dbReference type="SUPFAM" id="SSF53335">
    <property type="entry name" value="S-adenosyl-L-methionine-dependent methyltransferases"/>
    <property type="match status" value="1"/>
</dbReference>
<keyword evidence="2" id="KW-0547">Nucleotide-binding</keyword>
<dbReference type="AlphaFoldDB" id="A0A1H0ABG9"/>
<dbReference type="GO" id="GO:0003677">
    <property type="term" value="F:DNA binding"/>
    <property type="evidence" value="ECO:0007669"/>
    <property type="project" value="InterPro"/>
</dbReference>
<dbReference type="GO" id="GO:0005524">
    <property type="term" value="F:ATP binding"/>
    <property type="evidence" value="ECO:0007669"/>
    <property type="project" value="InterPro"/>
</dbReference>
<keyword evidence="2" id="KW-0347">Helicase</keyword>